<dbReference type="InterPro" id="IPR000297">
    <property type="entry name" value="PPIase_PpiC"/>
</dbReference>
<accession>A0ABS1GFE2</accession>
<evidence type="ECO:0000256" key="2">
    <source>
        <dbReference type="ARBA" id="ARBA00022475"/>
    </source>
</evidence>
<keyword evidence="12" id="KW-1185">Reference proteome</keyword>
<dbReference type="Pfam" id="PF13145">
    <property type="entry name" value="Rotamase_2"/>
    <property type="match status" value="1"/>
</dbReference>
<dbReference type="RefSeq" id="WP_200673012.1">
    <property type="nucleotide sequence ID" value="NZ_JAACYA010000001.1"/>
</dbReference>
<reference evidence="11 12" key="1">
    <citation type="journal article" date="2021" name="Syst. Appl. Microbiol.">
        <title>Persephonella atlantica sp. nov.: How to adapt to physico-chemical gradients in high temperature hydrothermal habitats.</title>
        <authorList>
            <person name="Francois D.X."/>
            <person name="Godfroy A."/>
            <person name="Mathien C."/>
            <person name="Aube J."/>
            <person name="Cathalot C."/>
            <person name="Lesongeur F."/>
            <person name="L'Haridon S."/>
            <person name="Philippon X."/>
            <person name="Roussel E.G."/>
        </authorList>
    </citation>
    <scope>NUCLEOTIDE SEQUENCE [LARGE SCALE GENOMIC DNA]</scope>
    <source>
        <strain evidence="11 12">MO1340</strain>
    </source>
</reference>
<dbReference type="Pfam" id="PF13624">
    <property type="entry name" value="SurA_N_3"/>
    <property type="match status" value="1"/>
</dbReference>
<sequence length="461" mass="53445">MFINIGKSRWMKLILFITTFAFVGTAFVALIVYKLSGNIQGIAQVNGKDIPMAEFYYQMGLITRQMQSEGIDTAPLKQQIKAQALRNVIQQELLYQEAEREGIVATREEVKEYLLDIDAFKEKGHFSKDKYLAFLSQVNLTPAFFEEILRKELSIRHLLTIHRAGFYLTEDELGTYINKQLARITGEYILIKPSPYTPTEKEIQDYYQKHRKEFSGEKGKLIHIYQIDIKKLGQEKAEKEAQKLYRNLKENIPVSETEGVKRIFEGTVFEKNSRLDKKLLKETKKLTEDKKIALISEDGYYYIIHYIKEVSQPLPLEKVKEKIISSIKSEKEKQSIQKIHKEVNNILQTEKNLKNIAINYRSKINKINRETIQMLASQLGISMDKLSKLLKSGKINTFVTSSGVVVIKVSKVEPPDKNRKEEMAKLLMPILTQSKYQTLVQMLIDKLQEEADIKVNRRVIQ</sequence>
<keyword evidence="3 9" id="KW-0812">Transmembrane</keyword>
<proteinExistence type="inferred from homology"/>
<keyword evidence="5 9" id="KW-0472">Membrane</keyword>
<evidence type="ECO:0000256" key="3">
    <source>
        <dbReference type="ARBA" id="ARBA00022692"/>
    </source>
</evidence>
<comment type="similarity">
    <text evidence="7">Belongs to the PpiD chaperone family.</text>
</comment>
<comment type="subcellular location">
    <subcellularLocation>
        <location evidence="1">Cell membrane</location>
        <topology evidence="1">Single-pass type II membrane protein</topology>
    </subcellularLocation>
</comment>
<evidence type="ECO:0000256" key="4">
    <source>
        <dbReference type="ARBA" id="ARBA00022989"/>
    </source>
</evidence>
<protein>
    <recommendedName>
        <fullName evidence="10">PpiC domain-containing protein</fullName>
    </recommendedName>
</protein>
<evidence type="ECO:0000256" key="7">
    <source>
        <dbReference type="ARBA" id="ARBA00038408"/>
    </source>
</evidence>
<feature type="transmembrane region" description="Helical" evidence="9">
    <location>
        <begin position="12"/>
        <end position="33"/>
    </location>
</feature>
<dbReference type="EMBL" id="JAACYA010000001">
    <property type="protein sequence ID" value="MBK3331595.1"/>
    <property type="molecule type" value="Genomic_DNA"/>
</dbReference>
<gene>
    <name evidence="11" type="ORF">GWK41_00775</name>
</gene>
<feature type="domain" description="PpiC" evidence="10">
    <location>
        <begin position="198"/>
        <end position="321"/>
    </location>
</feature>
<keyword evidence="6" id="KW-0143">Chaperone</keyword>
<dbReference type="Proteomes" id="UP000772812">
    <property type="component" value="Unassembled WGS sequence"/>
</dbReference>
<dbReference type="InterPro" id="IPR027304">
    <property type="entry name" value="Trigger_fact/SurA_dom_sf"/>
</dbReference>
<keyword evidence="8" id="KW-0175">Coiled coil</keyword>
<dbReference type="PANTHER" id="PTHR47529">
    <property type="entry name" value="PEPTIDYL-PROLYL CIS-TRANS ISOMERASE D"/>
    <property type="match status" value="1"/>
</dbReference>
<evidence type="ECO:0000256" key="1">
    <source>
        <dbReference type="ARBA" id="ARBA00004401"/>
    </source>
</evidence>
<organism evidence="11 12">
    <name type="scientific">Persephonella atlantica</name>
    <dbReference type="NCBI Taxonomy" id="2699429"/>
    <lineage>
        <taxon>Bacteria</taxon>
        <taxon>Pseudomonadati</taxon>
        <taxon>Aquificota</taxon>
        <taxon>Aquificia</taxon>
        <taxon>Aquificales</taxon>
        <taxon>Hydrogenothermaceae</taxon>
        <taxon>Persephonella</taxon>
    </lineage>
</organism>
<evidence type="ECO:0000313" key="12">
    <source>
        <dbReference type="Proteomes" id="UP000772812"/>
    </source>
</evidence>
<evidence type="ECO:0000256" key="8">
    <source>
        <dbReference type="SAM" id="Coils"/>
    </source>
</evidence>
<dbReference type="PANTHER" id="PTHR47529:SF1">
    <property type="entry name" value="PERIPLASMIC CHAPERONE PPID"/>
    <property type="match status" value="1"/>
</dbReference>
<dbReference type="InterPro" id="IPR052029">
    <property type="entry name" value="PpiD_chaperone"/>
</dbReference>
<name>A0ABS1GFE2_9AQUI</name>
<evidence type="ECO:0000256" key="6">
    <source>
        <dbReference type="ARBA" id="ARBA00023186"/>
    </source>
</evidence>
<keyword evidence="4 9" id="KW-1133">Transmembrane helix</keyword>
<dbReference type="Gene3D" id="1.10.4030.10">
    <property type="entry name" value="Porin chaperone SurA, peptide-binding domain"/>
    <property type="match status" value="1"/>
</dbReference>
<evidence type="ECO:0000259" key="10">
    <source>
        <dbReference type="Pfam" id="PF13145"/>
    </source>
</evidence>
<evidence type="ECO:0000313" key="11">
    <source>
        <dbReference type="EMBL" id="MBK3331595.1"/>
    </source>
</evidence>
<keyword evidence="2" id="KW-1003">Cell membrane</keyword>
<comment type="caution">
    <text evidence="11">The sequence shown here is derived from an EMBL/GenBank/DDBJ whole genome shotgun (WGS) entry which is preliminary data.</text>
</comment>
<evidence type="ECO:0000256" key="9">
    <source>
        <dbReference type="SAM" id="Phobius"/>
    </source>
</evidence>
<feature type="coiled-coil region" evidence="8">
    <location>
        <begin position="81"/>
        <end position="123"/>
    </location>
</feature>
<evidence type="ECO:0000256" key="5">
    <source>
        <dbReference type="ARBA" id="ARBA00023136"/>
    </source>
</evidence>
<dbReference type="SUPFAM" id="SSF109998">
    <property type="entry name" value="Triger factor/SurA peptide-binding domain-like"/>
    <property type="match status" value="1"/>
</dbReference>